<feature type="domain" description="Response regulatory" evidence="8">
    <location>
        <begin position="3"/>
        <end position="120"/>
    </location>
</feature>
<dbReference type="InterPro" id="IPR020449">
    <property type="entry name" value="Tscrpt_reg_AraC-type_HTH"/>
</dbReference>
<dbReference type="InterPro" id="IPR001789">
    <property type="entry name" value="Sig_transdc_resp-reg_receiver"/>
</dbReference>
<dbReference type="EMBL" id="JAWONS010000216">
    <property type="protein sequence ID" value="MDW2798467.1"/>
    <property type="molecule type" value="Genomic_DNA"/>
</dbReference>
<sequence>MISVLIVDDDMVTVDVIKDSTRWDKLGIDEVYIAYNVSGGKKILEEKNIDIIISDIEMPKESGLDLLKWVRNKKIDSEFLLLTCHESFSYAADAIQLNAAAYLTKPFDIDIMEMTLRKIVDKLVDERNLKKSSEYGIWMEKNLRLMKIDFWKRVIEGNFSNRKHLRREIEDRHLNIATDVEYTLVFSKLSNIDADIERFGKSVFEFILEGFHSELLMSEVENESVVKLYAGNTLNFITVSQGTSQEKLREGCNELTAMCKHYFKGTLTCCISNFYDIMELPKVAVNLEQLLSYYVSHFGKVFLEKEVEFPTDNKIQIINLEKLVDLVEKKEKAKVLHYFKNIFGELSAYNNLNKHSLYLMQQEIVQVVYADLMKQGIQATKLFHDTLSIKMSDQAVESTVDMIRWVNYLLGKTFQYEEEIARFVTIIDKINDFIHKHYREEITRNEIAGQFYLTPSYLAKLYKRKTGVNIKDYINEYRIEKAKELLKSGVCNVGDVAEKVGFDNFSYFSTLFKKITGVSPKEYRNL</sequence>
<dbReference type="PROSITE" id="PS50110">
    <property type="entry name" value="RESPONSE_REGULATORY"/>
    <property type="match status" value="1"/>
</dbReference>
<dbReference type="SMART" id="SM00448">
    <property type="entry name" value="REC"/>
    <property type="match status" value="1"/>
</dbReference>
<dbReference type="InterPro" id="IPR018062">
    <property type="entry name" value="HTH_AraC-typ_CS"/>
</dbReference>
<evidence type="ECO:0000259" key="8">
    <source>
        <dbReference type="PROSITE" id="PS50110"/>
    </source>
</evidence>
<evidence type="ECO:0000256" key="5">
    <source>
        <dbReference type="ARBA" id="ARBA00024867"/>
    </source>
</evidence>
<dbReference type="InterPro" id="IPR018060">
    <property type="entry name" value="HTH_AraC"/>
</dbReference>
<keyword evidence="6" id="KW-0597">Phosphoprotein</keyword>
<keyword evidence="4" id="KW-0804">Transcription</keyword>
<dbReference type="SUPFAM" id="SSF52172">
    <property type="entry name" value="CheY-like"/>
    <property type="match status" value="1"/>
</dbReference>
<dbReference type="SMART" id="SM00342">
    <property type="entry name" value="HTH_ARAC"/>
    <property type="match status" value="1"/>
</dbReference>
<keyword evidence="3" id="KW-0238">DNA-binding</keyword>
<evidence type="ECO:0000313" key="10">
    <source>
        <dbReference type="Proteomes" id="UP001276854"/>
    </source>
</evidence>
<proteinExistence type="predicted"/>
<dbReference type="RefSeq" id="WP_318064704.1">
    <property type="nucleotide sequence ID" value="NZ_JAWONS010000216.1"/>
</dbReference>
<evidence type="ECO:0000313" key="9">
    <source>
        <dbReference type="EMBL" id="MDW2798467.1"/>
    </source>
</evidence>
<gene>
    <name evidence="9" type="ORF">RZO55_12865</name>
</gene>
<dbReference type="PROSITE" id="PS01124">
    <property type="entry name" value="HTH_ARAC_FAMILY_2"/>
    <property type="match status" value="1"/>
</dbReference>
<keyword evidence="10" id="KW-1185">Reference proteome</keyword>
<protein>
    <recommendedName>
        <fullName evidence="1">Stage 0 sporulation protein A homolog</fullName>
    </recommendedName>
</protein>
<dbReference type="Proteomes" id="UP001276854">
    <property type="component" value="Unassembled WGS sequence"/>
</dbReference>
<evidence type="ECO:0000256" key="4">
    <source>
        <dbReference type="ARBA" id="ARBA00023163"/>
    </source>
</evidence>
<dbReference type="Gene3D" id="3.40.50.2300">
    <property type="match status" value="1"/>
</dbReference>
<dbReference type="InterPro" id="IPR009057">
    <property type="entry name" value="Homeodomain-like_sf"/>
</dbReference>
<dbReference type="Gene3D" id="1.10.10.60">
    <property type="entry name" value="Homeodomain-like"/>
    <property type="match status" value="2"/>
</dbReference>
<comment type="function">
    <text evidence="5">May play the central regulatory role in sporulation. It may be an element of the effector pathway responsible for the activation of sporulation genes in response to nutritional stress. Spo0A may act in concert with spo0H (a sigma factor) to control the expression of some genes that are critical to the sporulation process.</text>
</comment>
<evidence type="ECO:0000256" key="1">
    <source>
        <dbReference type="ARBA" id="ARBA00018672"/>
    </source>
</evidence>
<feature type="domain" description="HTH araC/xylS-type" evidence="7">
    <location>
        <begin position="428"/>
        <end position="526"/>
    </location>
</feature>
<evidence type="ECO:0000256" key="6">
    <source>
        <dbReference type="PROSITE-ProRule" id="PRU00169"/>
    </source>
</evidence>
<name>A0ABU4GLG4_9CLOT</name>
<reference evidence="9 10" key="1">
    <citation type="submission" date="2023-10" db="EMBL/GenBank/DDBJ databases">
        <title>A novel Glycoside Hydrolase 43-Like Enzyme from Clostrdium boliviensis is an Endo-xylanase, and a Candidate for Xylooligosaccharides Production from Different Xylan Substrates.</title>
        <authorList>
            <person name="Alvarez M.T."/>
            <person name="Rocabado-Villegas L.R."/>
            <person name="Salas-Veizaga D.M."/>
            <person name="Linares-Pasten J.A."/>
            <person name="Gudmundsdottir E.E."/>
            <person name="Hreggvidsson G.O."/>
            <person name="Adlercreutz P."/>
            <person name="Nordberg Karlsson E."/>
        </authorList>
    </citation>
    <scope>NUCLEOTIDE SEQUENCE [LARGE SCALE GENOMIC DNA]</scope>
    <source>
        <strain evidence="9 10">E-1</strain>
    </source>
</reference>
<dbReference type="Pfam" id="PF00072">
    <property type="entry name" value="Response_reg"/>
    <property type="match status" value="1"/>
</dbReference>
<comment type="caution">
    <text evidence="9">The sequence shown here is derived from an EMBL/GenBank/DDBJ whole genome shotgun (WGS) entry which is preliminary data.</text>
</comment>
<evidence type="ECO:0000259" key="7">
    <source>
        <dbReference type="PROSITE" id="PS01124"/>
    </source>
</evidence>
<dbReference type="PANTHER" id="PTHR43280">
    <property type="entry name" value="ARAC-FAMILY TRANSCRIPTIONAL REGULATOR"/>
    <property type="match status" value="1"/>
</dbReference>
<evidence type="ECO:0000256" key="3">
    <source>
        <dbReference type="ARBA" id="ARBA00023125"/>
    </source>
</evidence>
<dbReference type="PRINTS" id="PR00032">
    <property type="entry name" value="HTHARAC"/>
</dbReference>
<accession>A0ABU4GLG4</accession>
<feature type="modified residue" description="4-aspartylphosphate" evidence="6">
    <location>
        <position position="55"/>
    </location>
</feature>
<dbReference type="CDD" id="cd17536">
    <property type="entry name" value="REC_YesN-like"/>
    <property type="match status" value="1"/>
</dbReference>
<keyword evidence="2" id="KW-0805">Transcription regulation</keyword>
<dbReference type="PROSITE" id="PS00041">
    <property type="entry name" value="HTH_ARAC_FAMILY_1"/>
    <property type="match status" value="1"/>
</dbReference>
<dbReference type="Pfam" id="PF12833">
    <property type="entry name" value="HTH_18"/>
    <property type="match status" value="1"/>
</dbReference>
<organism evidence="9 10">
    <name type="scientific">Clostridium boliviensis</name>
    <dbReference type="NCBI Taxonomy" id="318465"/>
    <lineage>
        <taxon>Bacteria</taxon>
        <taxon>Bacillati</taxon>
        <taxon>Bacillota</taxon>
        <taxon>Clostridia</taxon>
        <taxon>Eubacteriales</taxon>
        <taxon>Clostridiaceae</taxon>
        <taxon>Clostridium</taxon>
    </lineage>
</organism>
<evidence type="ECO:0000256" key="2">
    <source>
        <dbReference type="ARBA" id="ARBA00023015"/>
    </source>
</evidence>
<dbReference type="PANTHER" id="PTHR43280:SF10">
    <property type="entry name" value="REGULATORY PROTEIN POCR"/>
    <property type="match status" value="1"/>
</dbReference>
<dbReference type="InterPro" id="IPR011006">
    <property type="entry name" value="CheY-like_superfamily"/>
</dbReference>
<dbReference type="SUPFAM" id="SSF46689">
    <property type="entry name" value="Homeodomain-like"/>
    <property type="match status" value="2"/>
</dbReference>